<accession>A0A1I2W3Y4</accession>
<feature type="transmembrane region" description="Helical" evidence="1">
    <location>
        <begin position="145"/>
        <end position="167"/>
    </location>
</feature>
<reference evidence="3" key="1">
    <citation type="submission" date="2016-10" db="EMBL/GenBank/DDBJ databases">
        <authorList>
            <person name="Varghese N."/>
            <person name="Submissions S."/>
        </authorList>
    </citation>
    <scope>NUCLEOTIDE SEQUENCE [LARGE SCALE GENOMIC DNA]</scope>
    <source>
        <strain evidence="3">LP51</strain>
    </source>
</reference>
<evidence type="ECO:0000256" key="1">
    <source>
        <dbReference type="SAM" id="Phobius"/>
    </source>
</evidence>
<dbReference type="AlphaFoldDB" id="A0A1I2W3Y4"/>
<organism evidence="2 3">
    <name type="scientific">Pontibacter chinhatensis</name>
    <dbReference type="NCBI Taxonomy" id="1436961"/>
    <lineage>
        <taxon>Bacteria</taxon>
        <taxon>Pseudomonadati</taxon>
        <taxon>Bacteroidota</taxon>
        <taxon>Cytophagia</taxon>
        <taxon>Cytophagales</taxon>
        <taxon>Hymenobacteraceae</taxon>
        <taxon>Pontibacter</taxon>
    </lineage>
</organism>
<evidence type="ECO:0008006" key="4">
    <source>
        <dbReference type="Google" id="ProtNLM"/>
    </source>
</evidence>
<dbReference type="OrthoDB" id="1132160at2"/>
<proteinExistence type="predicted"/>
<name>A0A1I2W3Y4_9BACT</name>
<dbReference type="Proteomes" id="UP000198724">
    <property type="component" value="Unassembled WGS sequence"/>
</dbReference>
<dbReference type="EMBL" id="FOOT01000004">
    <property type="protein sequence ID" value="SFG94786.1"/>
    <property type="molecule type" value="Genomic_DNA"/>
</dbReference>
<keyword evidence="1" id="KW-1133">Transmembrane helix</keyword>
<dbReference type="STRING" id="1436961.SAMN05421739_104458"/>
<feature type="transmembrane region" description="Helical" evidence="1">
    <location>
        <begin position="114"/>
        <end position="133"/>
    </location>
</feature>
<keyword evidence="1" id="KW-0472">Membrane</keyword>
<gene>
    <name evidence="2" type="ORF">SAMN05421739_104458</name>
</gene>
<evidence type="ECO:0000313" key="3">
    <source>
        <dbReference type="Proteomes" id="UP000198724"/>
    </source>
</evidence>
<keyword evidence="3" id="KW-1185">Reference proteome</keyword>
<keyword evidence="1" id="KW-0812">Transmembrane</keyword>
<feature type="transmembrane region" description="Helical" evidence="1">
    <location>
        <begin position="27"/>
        <end position="45"/>
    </location>
</feature>
<sequence length="177" mass="20282">MNNSFGASHIVQFFLLVALQVLLMDNLVLYSMGFCFIYVAFLLYLPLSINRVWLLFLGFIVGFTVDIFYDTMGIHAAASVLLAFLRPHVLNLLTPHDGYDSSDEVNIHVMGTRWFLTYAFTLILLHHAAVFFLETINFQTALYTLAKTILSTIFTGIVVVIIQLLFFSPKRERIDYR</sequence>
<evidence type="ECO:0000313" key="2">
    <source>
        <dbReference type="EMBL" id="SFG94786.1"/>
    </source>
</evidence>
<feature type="transmembrane region" description="Helical" evidence="1">
    <location>
        <begin position="52"/>
        <end position="69"/>
    </location>
</feature>
<feature type="transmembrane region" description="Helical" evidence="1">
    <location>
        <begin position="75"/>
        <end position="93"/>
    </location>
</feature>
<protein>
    <recommendedName>
        <fullName evidence="4">Rod shape-determining protein MreD</fullName>
    </recommendedName>
</protein>